<dbReference type="InterPro" id="IPR015943">
    <property type="entry name" value="WD40/YVTN_repeat-like_dom_sf"/>
</dbReference>
<keyword evidence="8" id="KW-1185">Reference proteome</keyword>
<evidence type="ECO:0000313" key="7">
    <source>
        <dbReference type="EnsemblMetazoa" id="HelroP181462"/>
    </source>
</evidence>
<dbReference type="OMA" id="EAWESCQ"/>
<evidence type="ECO:0008006" key="9">
    <source>
        <dbReference type="Google" id="ProtNLM"/>
    </source>
</evidence>
<dbReference type="SMART" id="SM01026">
    <property type="entry name" value="Beach"/>
    <property type="match status" value="1"/>
</dbReference>
<dbReference type="InterPro" id="IPR001680">
    <property type="entry name" value="WD40_rpt"/>
</dbReference>
<dbReference type="eggNOG" id="KOG1787">
    <property type="taxonomic scope" value="Eukaryota"/>
</dbReference>
<reference evidence="6 8" key="2">
    <citation type="journal article" date="2013" name="Nature">
        <title>Insights into bilaterian evolution from three spiralian genomes.</title>
        <authorList>
            <person name="Simakov O."/>
            <person name="Marletaz F."/>
            <person name="Cho S.J."/>
            <person name="Edsinger-Gonzales E."/>
            <person name="Havlak P."/>
            <person name="Hellsten U."/>
            <person name="Kuo D.H."/>
            <person name="Larsson T."/>
            <person name="Lv J."/>
            <person name="Arendt D."/>
            <person name="Savage R."/>
            <person name="Osoegawa K."/>
            <person name="de Jong P."/>
            <person name="Grimwood J."/>
            <person name="Chapman J.A."/>
            <person name="Shapiro H."/>
            <person name="Aerts A."/>
            <person name="Otillar R.P."/>
            <person name="Terry A.Y."/>
            <person name="Boore J.L."/>
            <person name="Grigoriev I.V."/>
            <person name="Lindberg D.R."/>
            <person name="Seaver E.C."/>
            <person name="Weisblat D.A."/>
            <person name="Putnam N.H."/>
            <person name="Rokhsar D.S."/>
        </authorList>
    </citation>
    <scope>NUCLEOTIDE SEQUENCE</scope>
</reference>
<dbReference type="InterPro" id="IPR050865">
    <property type="entry name" value="BEACH_Domain"/>
</dbReference>
<keyword evidence="3" id="KW-0853">WD repeat</keyword>
<dbReference type="OrthoDB" id="26681at2759"/>
<evidence type="ECO:0000259" key="4">
    <source>
        <dbReference type="PROSITE" id="PS50197"/>
    </source>
</evidence>
<reference evidence="8" key="1">
    <citation type="submission" date="2012-12" db="EMBL/GenBank/DDBJ databases">
        <authorList>
            <person name="Hellsten U."/>
            <person name="Grimwood J."/>
            <person name="Chapman J.A."/>
            <person name="Shapiro H."/>
            <person name="Aerts A."/>
            <person name="Otillar R.P."/>
            <person name="Terry A.Y."/>
            <person name="Boore J.L."/>
            <person name="Simakov O."/>
            <person name="Marletaz F."/>
            <person name="Cho S.-J."/>
            <person name="Edsinger-Gonzales E."/>
            <person name="Havlak P."/>
            <person name="Kuo D.-H."/>
            <person name="Larsson T."/>
            <person name="Lv J."/>
            <person name="Arendt D."/>
            <person name="Savage R."/>
            <person name="Osoegawa K."/>
            <person name="de Jong P."/>
            <person name="Lindberg D.R."/>
            <person name="Seaver E.C."/>
            <person name="Weisblat D.A."/>
            <person name="Putnam N.H."/>
            <person name="Grigoriev I.V."/>
            <person name="Rokhsar D.S."/>
        </authorList>
    </citation>
    <scope>NUCLEOTIDE SEQUENCE</scope>
</reference>
<dbReference type="InParanoid" id="T1FH11"/>
<evidence type="ECO:0000256" key="1">
    <source>
        <dbReference type="ARBA" id="ARBA00004370"/>
    </source>
</evidence>
<protein>
    <recommendedName>
        <fullName evidence="9">BEACH domain-containing protein</fullName>
    </recommendedName>
</protein>
<dbReference type="AlphaFoldDB" id="T1FH11"/>
<organism evidence="7 8">
    <name type="scientific">Helobdella robusta</name>
    <name type="common">Californian leech</name>
    <dbReference type="NCBI Taxonomy" id="6412"/>
    <lineage>
        <taxon>Eukaryota</taxon>
        <taxon>Metazoa</taxon>
        <taxon>Spiralia</taxon>
        <taxon>Lophotrochozoa</taxon>
        <taxon>Annelida</taxon>
        <taxon>Clitellata</taxon>
        <taxon>Hirudinea</taxon>
        <taxon>Rhynchobdellida</taxon>
        <taxon>Glossiphoniidae</taxon>
        <taxon>Helobdella</taxon>
    </lineage>
</organism>
<dbReference type="GO" id="GO:0005737">
    <property type="term" value="C:cytoplasm"/>
    <property type="evidence" value="ECO:0007669"/>
    <property type="project" value="UniProtKB-ARBA"/>
</dbReference>
<gene>
    <name evidence="7" type="primary">20208110</name>
    <name evidence="6" type="ORF">HELRODRAFT_181462</name>
</gene>
<dbReference type="PANTHER" id="PTHR13743">
    <property type="entry name" value="BEIGE/BEACH-RELATED"/>
    <property type="match status" value="1"/>
</dbReference>
<feature type="domain" description="BEACH-type PH" evidence="5">
    <location>
        <begin position="181"/>
        <end position="307"/>
    </location>
</feature>
<dbReference type="GO" id="GO:0016020">
    <property type="term" value="C:membrane"/>
    <property type="evidence" value="ECO:0007669"/>
    <property type="project" value="UniProtKB-SubCell"/>
</dbReference>
<dbReference type="InterPro" id="IPR036322">
    <property type="entry name" value="WD40_repeat_dom_sf"/>
</dbReference>
<feature type="repeat" description="WD" evidence="3">
    <location>
        <begin position="812"/>
        <end position="843"/>
    </location>
</feature>
<dbReference type="EMBL" id="AMQM01007607">
    <property type="status" value="NOT_ANNOTATED_CDS"/>
    <property type="molecule type" value="Genomic_DNA"/>
</dbReference>
<dbReference type="Pfam" id="PF02138">
    <property type="entry name" value="Beach"/>
    <property type="match status" value="1"/>
</dbReference>
<evidence type="ECO:0000313" key="6">
    <source>
        <dbReference type="EMBL" id="ESN92414.1"/>
    </source>
</evidence>
<keyword evidence="2" id="KW-0472">Membrane</keyword>
<dbReference type="Pfam" id="PF06469">
    <property type="entry name" value="DUF1088"/>
    <property type="match status" value="1"/>
</dbReference>
<dbReference type="SUPFAM" id="SSF50978">
    <property type="entry name" value="WD40 repeat-like"/>
    <property type="match status" value="1"/>
</dbReference>
<dbReference type="InterPro" id="IPR023362">
    <property type="entry name" value="PH-BEACH_dom"/>
</dbReference>
<dbReference type="PROSITE" id="PS50197">
    <property type="entry name" value="BEACH"/>
    <property type="match status" value="1"/>
</dbReference>
<dbReference type="Proteomes" id="UP000015101">
    <property type="component" value="Unassembled WGS sequence"/>
</dbReference>
<dbReference type="PROSITE" id="PS51783">
    <property type="entry name" value="PH_BEACH"/>
    <property type="match status" value="1"/>
</dbReference>
<dbReference type="PROSITE" id="PS50082">
    <property type="entry name" value="WD_REPEATS_2"/>
    <property type="match status" value="1"/>
</dbReference>
<name>T1FH11_HELRO</name>
<sequence length="901" mass="101370">MDRKNEEKMCNHLITSARRRDHVIASKQRDRVINLLTNRHGAWGESSEIVQLQSTKQLQKQQHQQLFQQQQQLGFWKLDNWEDDSRRRRRFVRNPFGTKHADATLKAAIEHGATEDAINAAREAYKLHHHQQYHHASANMVAAMVSGGAAAGGVSRNHQQQVQDTSEEDLSQMDERDLEVEFSGPVALSTHCKLISPGCAVNGTLSITKVELYFEMDEDDERNKKILRRSGRSSTFCPGRVSMASPKQIFKMSNMTQKWQRREITNFDYLMYLNTVAGRTYCDLNQYPVYPWVIVNYESSDLDLNLATNYRDLSKPIGALNPTRRSFFEERYNQWDNTDVPAFHYGTHYSTAAFVLNWLIRVELIPEFYYLSDMFVNTNNCTLGTNDDGDNINNVILPPWAKSPEDFVRIMRMALESEIVSIQLHQWIDLIFGYKQRGPEAIRSTNVFYYLTYEGSVNLDSISDPVLREAIENQIQSFGQTPSQLLTEPHPPRSSPMNLSPMMFTTIPDDVCMIMKFLSNSPVTHVSANTHPSVPTPAVITLTCNYNFAVNKWNHAAASSQVPTPGFSDKSEHQSQLPLTMDQLLGEIRVMRLRVIHSSFVVTADNRHIIAVGFWDRSFRVFNIETAKITQTIFGHLSIVTCVARSECSVSQDCYVVTGSKDCTLMLWHWVAKQQCILGDNGSSENATPKATLTGHKSEVTCAIVSAELGIVVSGSLGGPVLIHTNTGDLLRSLDVPDVINPQLPLPSSSSSSLSSVLSSSVSSSSSSAAAARQTVVPTPRLISLNREGYITVAYDNGALCSFSINGKVQKYLLHNSNIQCMIMNRDGQYLILSGDNGVVEVWRSYDLTVLYSYPKCDSSVRSLALSHDQKFLMAGLATGCLIVFNIDFNRWNPEFQEKYQ</sequence>
<dbReference type="HOGENOM" id="CLU_000218_5_0_1"/>
<dbReference type="Pfam" id="PF20426">
    <property type="entry name" value="NBCH_WD40"/>
    <property type="match status" value="1"/>
</dbReference>
<evidence type="ECO:0000256" key="2">
    <source>
        <dbReference type="ARBA" id="ARBA00023136"/>
    </source>
</evidence>
<dbReference type="PANTHER" id="PTHR13743:SF162">
    <property type="entry name" value="NEUROBEACHIN"/>
    <property type="match status" value="1"/>
</dbReference>
<dbReference type="InterPro" id="IPR000409">
    <property type="entry name" value="BEACH_dom"/>
</dbReference>
<dbReference type="RefSeq" id="XP_009029508.1">
    <property type="nucleotide sequence ID" value="XM_009031260.1"/>
</dbReference>
<comment type="subcellular location">
    <subcellularLocation>
        <location evidence="1">Membrane</location>
    </subcellularLocation>
</comment>
<dbReference type="InterPro" id="IPR036372">
    <property type="entry name" value="BEACH_dom_sf"/>
</dbReference>
<dbReference type="CTD" id="20208110"/>
<feature type="domain" description="BEACH" evidence="4">
    <location>
        <begin position="244"/>
        <end position="493"/>
    </location>
</feature>
<evidence type="ECO:0000256" key="3">
    <source>
        <dbReference type="PROSITE-ProRule" id="PRU00221"/>
    </source>
</evidence>
<reference evidence="7" key="3">
    <citation type="submission" date="2015-06" db="UniProtKB">
        <authorList>
            <consortium name="EnsemblMetazoa"/>
        </authorList>
    </citation>
    <scope>IDENTIFICATION</scope>
</reference>
<dbReference type="GeneID" id="20208110"/>
<dbReference type="EnsemblMetazoa" id="HelroT181462">
    <property type="protein sequence ID" value="HelroP181462"/>
    <property type="gene ID" value="HelroG181462"/>
</dbReference>
<evidence type="ECO:0000313" key="8">
    <source>
        <dbReference type="Proteomes" id="UP000015101"/>
    </source>
</evidence>
<dbReference type="Gene3D" id="1.10.1540.10">
    <property type="entry name" value="BEACH domain"/>
    <property type="match status" value="2"/>
</dbReference>
<accession>T1FH11</accession>
<dbReference type="InterPro" id="IPR010508">
    <property type="entry name" value="NBEA-like_DUF1088"/>
</dbReference>
<dbReference type="CDD" id="cd06071">
    <property type="entry name" value="Beach"/>
    <property type="match status" value="1"/>
</dbReference>
<dbReference type="InterPro" id="IPR046851">
    <property type="entry name" value="NBCH_WD40"/>
</dbReference>
<dbReference type="EMBL" id="KB097642">
    <property type="protein sequence ID" value="ESN92414.1"/>
    <property type="molecule type" value="Genomic_DNA"/>
</dbReference>
<dbReference type="KEGG" id="hro:HELRODRAFT_181462"/>
<dbReference type="Gene3D" id="2.130.10.10">
    <property type="entry name" value="YVTN repeat-like/Quinoprotein amine dehydrogenase"/>
    <property type="match status" value="1"/>
</dbReference>
<dbReference type="SUPFAM" id="SSF81837">
    <property type="entry name" value="BEACH domain"/>
    <property type="match status" value="1"/>
</dbReference>
<dbReference type="STRING" id="6412.T1FH11"/>
<evidence type="ECO:0000259" key="5">
    <source>
        <dbReference type="PROSITE" id="PS51783"/>
    </source>
</evidence>
<proteinExistence type="predicted"/>
<dbReference type="SMART" id="SM00320">
    <property type="entry name" value="WD40"/>
    <property type="match status" value="5"/>
</dbReference>